<dbReference type="InterPro" id="IPR029787">
    <property type="entry name" value="Nucleotide_cyclase"/>
</dbReference>
<dbReference type="SUPFAM" id="SSF55785">
    <property type="entry name" value="PYP-like sensor domain (PAS domain)"/>
    <property type="match status" value="1"/>
</dbReference>
<dbReference type="InterPro" id="IPR003607">
    <property type="entry name" value="HD/PDEase_dom"/>
</dbReference>
<dbReference type="InterPro" id="IPR000160">
    <property type="entry name" value="GGDEF_dom"/>
</dbReference>
<dbReference type="SUPFAM" id="SSF55073">
    <property type="entry name" value="Nucleotide cyclase"/>
    <property type="match status" value="1"/>
</dbReference>
<proteinExistence type="predicted"/>
<sequence>MTDGNLRVIFDSLYDAIIIHDLSGRILDVNKKMLSMYNIPYEAIDNLTIEEDLSASDNPFEKLPIIWKEVINGHEHFFEWKAKSYDNKKIFDVEVILTRISLQYQDVILATIRDISERKKTEKVIRQLSYHDKLTGLYNRAFFEKELQRLDNERHLPLSIIIGDVNGLKLTNDAFGHLEGDALLKRVAEVLKMATRKEDIIARWGGDEFAIIMPNTELKTAAKTCQRIKSNSLKVKSEPIPVSIGLGYAAKVVENQDIFDIIKDAETHMYSNKLKEGRNNRRQIINDLLERQVMLSDDLKYLTDVCLQLGKAYGLKDSELEKLKLLAQVHDIGKVAISKEIISKLGTLTDEEWIMVRKHSVVGYRILSTYPEYAHISNDVLTHHERWDGKGYPRGLKGEEIPILARILAIADAYEVIISGRPYRKARTHEQALKEIEDNSGTQFDPTVVKLFLNLMRK</sequence>
<dbReference type="Pfam" id="PF13487">
    <property type="entry name" value="HD_5"/>
    <property type="match status" value="1"/>
</dbReference>
<dbReference type="SMART" id="SM00091">
    <property type="entry name" value="PAS"/>
    <property type="match status" value="1"/>
</dbReference>
<dbReference type="InterPro" id="IPR000014">
    <property type="entry name" value="PAS"/>
</dbReference>
<dbReference type="CDD" id="cd00130">
    <property type="entry name" value="PAS"/>
    <property type="match status" value="1"/>
</dbReference>
<dbReference type="CDD" id="cd01949">
    <property type="entry name" value="GGDEF"/>
    <property type="match status" value="1"/>
</dbReference>
<reference evidence="3 4" key="1">
    <citation type="submission" date="2019-03" db="EMBL/GenBank/DDBJ databases">
        <title>Genomic Encyclopedia of Type Strains, Phase IV (KMG-IV): sequencing the most valuable type-strain genomes for metagenomic binning, comparative biology and taxonomic classification.</title>
        <authorList>
            <person name="Goeker M."/>
        </authorList>
    </citation>
    <scope>NUCLEOTIDE SEQUENCE [LARGE SCALE GENOMIC DNA]</scope>
    <source>
        <strain evidence="3 4">DSM 24176</strain>
    </source>
</reference>
<feature type="domain" description="HD-GYP" evidence="2">
    <location>
        <begin position="274"/>
        <end position="458"/>
    </location>
</feature>
<dbReference type="Pfam" id="PF00990">
    <property type="entry name" value="GGDEF"/>
    <property type="match status" value="1"/>
</dbReference>
<dbReference type="InterPro" id="IPR035965">
    <property type="entry name" value="PAS-like_dom_sf"/>
</dbReference>
<dbReference type="NCBIfam" id="TIGR00254">
    <property type="entry name" value="GGDEF"/>
    <property type="match status" value="1"/>
</dbReference>
<dbReference type="PANTHER" id="PTHR43155:SF2">
    <property type="entry name" value="CYCLIC DI-GMP PHOSPHODIESTERASE PA4108"/>
    <property type="match status" value="1"/>
</dbReference>
<dbReference type="Proteomes" id="UP000294545">
    <property type="component" value="Unassembled WGS sequence"/>
</dbReference>
<evidence type="ECO:0000259" key="2">
    <source>
        <dbReference type="PROSITE" id="PS51832"/>
    </source>
</evidence>
<gene>
    <name evidence="3" type="ORF">EDC19_1716</name>
</gene>
<accession>A0A4R1MIL9</accession>
<evidence type="ECO:0000259" key="1">
    <source>
        <dbReference type="PROSITE" id="PS50887"/>
    </source>
</evidence>
<keyword evidence="4" id="KW-1185">Reference proteome</keyword>
<dbReference type="PROSITE" id="PS50887">
    <property type="entry name" value="GGDEF"/>
    <property type="match status" value="1"/>
</dbReference>
<protein>
    <submittedName>
        <fullName evidence="3">PAS domain S-box-containing protein/diguanylate cyclase (GGDEF)-like protein</fullName>
    </submittedName>
</protein>
<dbReference type="PROSITE" id="PS51832">
    <property type="entry name" value="HD_GYP"/>
    <property type="match status" value="1"/>
</dbReference>
<dbReference type="SUPFAM" id="SSF109604">
    <property type="entry name" value="HD-domain/PDEase-like"/>
    <property type="match status" value="1"/>
</dbReference>
<dbReference type="Gene3D" id="3.30.450.20">
    <property type="entry name" value="PAS domain"/>
    <property type="match status" value="1"/>
</dbReference>
<evidence type="ECO:0000313" key="3">
    <source>
        <dbReference type="EMBL" id="TCK92568.1"/>
    </source>
</evidence>
<dbReference type="InterPro" id="IPR037522">
    <property type="entry name" value="HD_GYP_dom"/>
</dbReference>
<name>A0A4R1MIL9_9FIRM</name>
<organism evidence="3 4">
    <name type="scientific">Natranaerovirga hydrolytica</name>
    <dbReference type="NCBI Taxonomy" id="680378"/>
    <lineage>
        <taxon>Bacteria</taxon>
        <taxon>Bacillati</taxon>
        <taxon>Bacillota</taxon>
        <taxon>Clostridia</taxon>
        <taxon>Lachnospirales</taxon>
        <taxon>Natranaerovirgaceae</taxon>
        <taxon>Natranaerovirga</taxon>
    </lineage>
</organism>
<dbReference type="InterPro" id="IPR043128">
    <property type="entry name" value="Rev_trsase/Diguanyl_cyclase"/>
</dbReference>
<feature type="domain" description="GGDEF" evidence="1">
    <location>
        <begin position="156"/>
        <end position="286"/>
    </location>
</feature>
<dbReference type="NCBIfam" id="TIGR00229">
    <property type="entry name" value="sensory_box"/>
    <property type="match status" value="1"/>
</dbReference>
<comment type="caution">
    <text evidence="3">The sequence shown here is derived from an EMBL/GenBank/DDBJ whole genome shotgun (WGS) entry which is preliminary data.</text>
</comment>
<dbReference type="SMART" id="SM00267">
    <property type="entry name" value="GGDEF"/>
    <property type="match status" value="1"/>
</dbReference>
<dbReference type="PANTHER" id="PTHR43155">
    <property type="entry name" value="CYCLIC DI-GMP PHOSPHODIESTERASE PA4108-RELATED"/>
    <property type="match status" value="1"/>
</dbReference>
<dbReference type="Pfam" id="PF13188">
    <property type="entry name" value="PAS_8"/>
    <property type="match status" value="1"/>
</dbReference>
<dbReference type="Gene3D" id="3.30.70.270">
    <property type="match status" value="1"/>
</dbReference>
<dbReference type="CDD" id="cd00077">
    <property type="entry name" value="HDc"/>
    <property type="match status" value="1"/>
</dbReference>
<dbReference type="Gene3D" id="1.10.3210.10">
    <property type="entry name" value="Hypothetical protein af1432"/>
    <property type="match status" value="1"/>
</dbReference>
<dbReference type="EMBL" id="SMGQ01000013">
    <property type="protein sequence ID" value="TCK92568.1"/>
    <property type="molecule type" value="Genomic_DNA"/>
</dbReference>
<dbReference type="AlphaFoldDB" id="A0A4R1MIL9"/>
<evidence type="ECO:0000313" key="4">
    <source>
        <dbReference type="Proteomes" id="UP000294545"/>
    </source>
</evidence>
<dbReference type="RefSeq" id="WP_243117033.1">
    <property type="nucleotide sequence ID" value="NZ_SMGQ01000013.1"/>
</dbReference>